<protein>
    <submittedName>
        <fullName evidence="2">Electron transfer flavoprotein subunit alpha</fullName>
    </submittedName>
</protein>
<dbReference type="InterPro" id="IPR014731">
    <property type="entry name" value="ETF_asu_C"/>
</dbReference>
<dbReference type="PANTHER" id="PTHR43153:SF1">
    <property type="entry name" value="ELECTRON TRANSFER FLAVOPROTEIN SUBUNIT ALPHA, MITOCHONDRIAL"/>
    <property type="match status" value="1"/>
</dbReference>
<dbReference type="GO" id="GO:0009055">
    <property type="term" value="F:electron transfer activity"/>
    <property type="evidence" value="ECO:0007669"/>
    <property type="project" value="InterPro"/>
</dbReference>
<dbReference type="RefSeq" id="WP_005557761.1">
    <property type="nucleotide sequence ID" value="NZ_AOIB01000029.1"/>
</dbReference>
<gene>
    <name evidence="2" type="ORF">C491_15382</name>
</gene>
<sequence length="69" mass="7258">HAEIDEDTIRSTVTGFEEVGGGDVDISDADVLVSVGRGIDEEENLELIEELADALDATVSSSRPIVDNG</sequence>
<feature type="domain" description="Electron transfer flavoprotein alpha subunit C-terminal" evidence="1">
    <location>
        <begin position="25"/>
        <end position="69"/>
    </location>
</feature>
<dbReference type="Proteomes" id="UP000011688">
    <property type="component" value="Unassembled WGS sequence"/>
</dbReference>
<dbReference type="InterPro" id="IPR001308">
    <property type="entry name" value="ETF_a/FixB"/>
</dbReference>
<dbReference type="GO" id="GO:0050660">
    <property type="term" value="F:flavin adenine dinucleotide binding"/>
    <property type="evidence" value="ECO:0007669"/>
    <property type="project" value="InterPro"/>
</dbReference>
<feature type="non-terminal residue" evidence="2">
    <location>
        <position position="1"/>
    </location>
</feature>
<comment type="caution">
    <text evidence="2">The sequence shown here is derived from an EMBL/GenBank/DDBJ whole genome shotgun (WGS) entry which is preliminary data.</text>
</comment>
<feature type="non-terminal residue" evidence="2">
    <location>
        <position position="69"/>
    </location>
</feature>
<dbReference type="eggNOG" id="arCOG00447">
    <property type="taxonomic scope" value="Archaea"/>
</dbReference>
<keyword evidence="3" id="KW-1185">Reference proteome</keyword>
<name>L9X587_9EURY</name>
<reference evidence="2 3" key="1">
    <citation type="journal article" date="2014" name="PLoS Genet.">
        <title>Phylogenetically driven sequencing of extremely halophilic archaea reveals strategies for static and dynamic osmo-response.</title>
        <authorList>
            <person name="Becker E.A."/>
            <person name="Seitzer P.M."/>
            <person name="Tritt A."/>
            <person name="Larsen D."/>
            <person name="Krusor M."/>
            <person name="Yao A.I."/>
            <person name="Wu D."/>
            <person name="Madern D."/>
            <person name="Eisen J.A."/>
            <person name="Darling A.E."/>
            <person name="Facciotti M.T."/>
        </authorList>
    </citation>
    <scope>NUCLEOTIDE SEQUENCE [LARGE SCALE GENOMIC DNA]</scope>
    <source>
        <strain evidence="2 3">DSM 10524</strain>
    </source>
</reference>
<accession>L9X587</accession>
<dbReference type="AlphaFoldDB" id="L9X587"/>
<dbReference type="STRING" id="1227497.C491_15382"/>
<evidence type="ECO:0000259" key="1">
    <source>
        <dbReference type="Pfam" id="PF00766"/>
    </source>
</evidence>
<dbReference type="OrthoDB" id="307696at2157"/>
<organism evidence="2 3">
    <name type="scientific">Natronococcus amylolyticus DSM 10524</name>
    <dbReference type="NCBI Taxonomy" id="1227497"/>
    <lineage>
        <taxon>Archaea</taxon>
        <taxon>Methanobacteriati</taxon>
        <taxon>Methanobacteriota</taxon>
        <taxon>Stenosarchaea group</taxon>
        <taxon>Halobacteria</taxon>
        <taxon>Halobacteriales</taxon>
        <taxon>Natrialbaceae</taxon>
        <taxon>Natronococcus</taxon>
    </lineage>
</organism>
<dbReference type="Gene3D" id="3.40.50.1220">
    <property type="entry name" value="TPP-binding domain"/>
    <property type="match status" value="1"/>
</dbReference>
<evidence type="ECO:0000313" key="3">
    <source>
        <dbReference type="Proteomes" id="UP000011688"/>
    </source>
</evidence>
<dbReference type="InterPro" id="IPR029035">
    <property type="entry name" value="DHS-like_NAD/FAD-binding_dom"/>
</dbReference>
<evidence type="ECO:0000313" key="2">
    <source>
        <dbReference type="EMBL" id="ELY55753.1"/>
    </source>
</evidence>
<dbReference type="SUPFAM" id="SSF52467">
    <property type="entry name" value="DHS-like NAD/FAD-binding domain"/>
    <property type="match status" value="1"/>
</dbReference>
<dbReference type="EMBL" id="AOIB01000029">
    <property type="protein sequence ID" value="ELY55753.1"/>
    <property type="molecule type" value="Genomic_DNA"/>
</dbReference>
<proteinExistence type="predicted"/>
<dbReference type="PANTHER" id="PTHR43153">
    <property type="entry name" value="ELECTRON TRANSFER FLAVOPROTEIN ALPHA"/>
    <property type="match status" value="1"/>
</dbReference>
<dbReference type="GO" id="GO:0033539">
    <property type="term" value="P:fatty acid beta-oxidation using acyl-CoA dehydrogenase"/>
    <property type="evidence" value="ECO:0007669"/>
    <property type="project" value="TreeGrafter"/>
</dbReference>
<dbReference type="Pfam" id="PF00766">
    <property type="entry name" value="ETF_alpha"/>
    <property type="match status" value="1"/>
</dbReference>